<comment type="subcellular location">
    <subcellularLocation>
        <location evidence="1">Cell membrane</location>
        <topology evidence="1">Multi-pass membrane protein</topology>
    </subcellularLocation>
</comment>
<dbReference type="PANTHER" id="PTHR33406">
    <property type="entry name" value="MEMBRANE PROTEIN MJ1562-RELATED"/>
    <property type="match status" value="1"/>
</dbReference>
<evidence type="ECO:0000259" key="7">
    <source>
        <dbReference type="PROSITE" id="PS50156"/>
    </source>
</evidence>
<evidence type="ECO:0000313" key="8">
    <source>
        <dbReference type="EMBL" id="CAB5011691.1"/>
    </source>
</evidence>
<feature type="transmembrane region" description="Helical" evidence="6">
    <location>
        <begin position="867"/>
        <end position="888"/>
    </location>
</feature>
<proteinExistence type="predicted"/>
<feature type="transmembrane region" description="Helical" evidence="6">
    <location>
        <begin position="503"/>
        <end position="523"/>
    </location>
</feature>
<dbReference type="InterPro" id="IPR004869">
    <property type="entry name" value="MMPL_dom"/>
</dbReference>
<keyword evidence="2" id="KW-1003">Cell membrane</keyword>
<reference evidence="8" key="1">
    <citation type="submission" date="2020-05" db="EMBL/GenBank/DDBJ databases">
        <authorList>
            <person name="Chiriac C."/>
            <person name="Salcher M."/>
            <person name="Ghai R."/>
            <person name="Kavagutti S V."/>
        </authorList>
    </citation>
    <scope>NUCLEOTIDE SEQUENCE</scope>
</reference>
<feature type="transmembrane region" description="Helical" evidence="6">
    <location>
        <begin position="786"/>
        <end position="807"/>
    </location>
</feature>
<name>A0A6J7Q3W3_9ZZZZ</name>
<keyword evidence="3 6" id="KW-0812">Transmembrane</keyword>
<dbReference type="Gene3D" id="1.20.1640.10">
    <property type="entry name" value="Multidrug efflux transporter AcrB transmembrane domain"/>
    <property type="match status" value="2"/>
</dbReference>
<feature type="transmembrane region" description="Helical" evidence="6">
    <location>
        <begin position="405"/>
        <end position="424"/>
    </location>
</feature>
<dbReference type="InterPro" id="IPR000731">
    <property type="entry name" value="SSD"/>
</dbReference>
<accession>A0A6J7Q3W3</accession>
<gene>
    <name evidence="8" type="ORF">UFOPK4092_00426</name>
</gene>
<keyword evidence="4 6" id="KW-1133">Transmembrane helix</keyword>
<feature type="transmembrane region" description="Helical" evidence="6">
    <location>
        <begin position="529"/>
        <end position="555"/>
    </location>
</feature>
<protein>
    <submittedName>
        <fullName evidence="8">Unannotated protein</fullName>
    </submittedName>
</protein>
<dbReference type="PANTHER" id="PTHR33406:SF13">
    <property type="entry name" value="MEMBRANE PROTEIN YDFJ"/>
    <property type="match status" value="1"/>
</dbReference>
<feature type="transmembrane region" description="Helical" evidence="6">
    <location>
        <begin position="827"/>
        <end position="846"/>
    </location>
</feature>
<feature type="domain" description="SSD" evidence="7">
    <location>
        <begin position="407"/>
        <end position="554"/>
    </location>
</feature>
<dbReference type="InterPro" id="IPR050545">
    <property type="entry name" value="Mycobact_MmpL"/>
</dbReference>
<feature type="transmembrane region" description="Helical" evidence="6">
    <location>
        <begin position="429"/>
        <end position="449"/>
    </location>
</feature>
<evidence type="ECO:0000256" key="6">
    <source>
        <dbReference type="SAM" id="Phobius"/>
    </source>
</evidence>
<dbReference type="Pfam" id="PF03176">
    <property type="entry name" value="MMPL"/>
    <property type="match status" value="2"/>
</dbReference>
<feature type="transmembrane region" description="Helical" evidence="6">
    <location>
        <begin position="592"/>
        <end position="610"/>
    </location>
</feature>
<dbReference type="EMBL" id="CAFBPJ010000030">
    <property type="protein sequence ID" value="CAB5011691.1"/>
    <property type="molecule type" value="Genomic_DNA"/>
</dbReference>
<organism evidence="8">
    <name type="scientific">freshwater metagenome</name>
    <dbReference type="NCBI Taxonomy" id="449393"/>
    <lineage>
        <taxon>unclassified sequences</taxon>
        <taxon>metagenomes</taxon>
        <taxon>ecological metagenomes</taxon>
    </lineage>
</organism>
<evidence type="ECO:0000256" key="3">
    <source>
        <dbReference type="ARBA" id="ARBA00022692"/>
    </source>
</evidence>
<dbReference type="AlphaFoldDB" id="A0A6J7Q3W3"/>
<evidence type="ECO:0000256" key="5">
    <source>
        <dbReference type="ARBA" id="ARBA00023136"/>
    </source>
</evidence>
<sequence>MSRWAVRQPVRALIAWILLIVLIGLGASRFGGTFNDSFALPGASSTTAQNMLSALAGKPTDTSSLKVVWSTPDASVTSSATKSSIEPTLKALAALPYTECVAGPYGENFGSKCPKATPVDFRKAVRQVARAEISKVTGIPEDKINAAVDALDSLAPIEKTDPAKLAAIGRALPEVAHLASAPRPVLDALAAITPADLSFLVGLNATDIKIALAAVGGLDAFINLPPADLAALVKLWPALKPFTEVSKPTLDALAKLTPADLAFLVGITKYEIDSVTKAFGDLAKFAKLPPAVLSDLAKADPKKLAALAAGIPKDITKAISAMDKVKAEIKVIENAAAATQKVITAISPDDKVAYANVTFDRTTLSAAQSDQVYAIVKAGGTSTLVVGGAGAVLDAAGVGPDSSQGIGLLIAIIILLLAFGSFVAAGLPIIVAVTGLVAGQLMILVVAHLTDVASFAPTLAAMIGLGVGIDYALFILNRFNQGVRSELSPKEAALTAVGTAGKAVMFAGSTVIVALLGMFVLRINFFNGLALAAAVAVLLVMLSALWMLPALLSLLGARALSLRAPWSRHPQAFDPQASRWNSYGKLLQRKPIVPALIALAIVGGLALPAASMQLGFPDDSSAAPGSPQRTGFDLLAEGFGPGVNGPFFIAVQTSSVDDFNALGKTIAALEATPGVAQTIPSSGMMPILKLDKSVFGSGGTVTSVIVQPTTAPSDPATGALLDLIRTETAPKLLADTGTHIYVGGTQAVAEDFTTRLTAALPVFLLLVVGLGFIALMLLFHSLLIPLTAALTSLLSFAGALGVTVAVFQLGFGDSILGVTGTGPILPFLPIMVFAALFGLSMDYHVFLVSRMREEWATSQDNSLSVRLGLAGSGRVVVAAAAIMTSVFLSFVPTPIDTIKLFGVALASAVLIDAFIIRLILVPSLMTLFGKANWWVPRWLGRVLPNIRLE</sequence>
<feature type="transmembrane region" description="Helical" evidence="6">
    <location>
        <begin position="900"/>
        <end position="920"/>
    </location>
</feature>
<dbReference type="SUPFAM" id="SSF82866">
    <property type="entry name" value="Multidrug efflux transporter AcrB transmembrane domain"/>
    <property type="match status" value="2"/>
</dbReference>
<keyword evidence="5 6" id="KW-0472">Membrane</keyword>
<dbReference type="GO" id="GO:0005886">
    <property type="term" value="C:plasma membrane"/>
    <property type="evidence" value="ECO:0007669"/>
    <property type="project" value="UniProtKB-SubCell"/>
</dbReference>
<evidence type="ECO:0000256" key="4">
    <source>
        <dbReference type="ARBA" id="ARBA00022989"/>
    </source>
</evidence>
<feature type="transmembrane region" description="Helical" evidence="6">
    <location>
        <begin position="758"/>
        <end position="779"/>
    </location>
</feature>
<evidence type="ECO:0000256" key="2">
    <source>
        <dbReference type="ARBA" id="ARBA00022475"/>
    </source>
</evidence>
<dbReference type="PROSITE" id="PS50156">
    <property type="entry name" value="SSD"/>
    <property type="match status" value="1"/>
</dbReference>
<evidence type="ECO:0000256" key="1">
    <source>
        <dbReference type="ARBA" id="ARBA00004651"/>
    </source>
</evidence>
<feature type="transmembrane region" description="Helical" evidence="6">
    <location>
        <begin position="455"/>
        <end position="476"/>
    </location>
</feature>